<evidence type="ECO:0000313" key="2">
    <source>
        <dbReference type="EMBL" id="ELT93715.1"/>
    </source>
</evidence>
<name>R7TRQ5_CAPTE</name>
<gene>
    <name evidence="2" type="ORF">CAPTEDRAFT_197126</name>
</gene>
<sequence>MTSSDPPRSSKDSDAGDTQTFGDMETDTRNKQTCFAVDCNHQRLMLCVSRSLIGEAVGEAVSASRPGVPEDIGLEQHDGAVCHLLSNGSSVHHIFYHYKQLNIFEALVGGHSMWCYNIRQHPGSASDKCIVQHRCSLPRVSSLGTYPCVNLNLPAFLPMGQFTGHSIQ</sequence>
<proteinExistence type="predicted"/>
<accession>R7TRQ5</accession>
<organism evidence="2">
    <name type="scientific">Capitella teleta</name>
    <name type="common">Polychaete worm</name>
    <dbReference type="NCBI Taxonomy" id="283909"/>
    <lineage>
        <taxon>Eukaryota</taxon>
        <taxon>Metazoa</taxon>
        <taxon>Spiralia</taxon>
        <taxon>Lophotrochozoa</taxon>
        <taxon>Annelida</taxon>
        <taxon>Polychaeta</taxon>
        <taxon>Sedentaria</taxon>
        <taxon>Scolecida</taxon>
        <taxon>Capitellidae</taxon>
        <taxon>Capitella</taxon>
    </lineage>
</organism>
<dbReference type="EMBL" id="AMQN01012635">
    <property type="status" value="NOT_ANNOTATED_CDS"/>
    <property type="molecule type" value="Genomic_DNA"/>
</dbReference>
<dbReference type="EMBL" id="KB309649">
    <property type="protein sequence ID" value="ELT93715.1"/>
    <property type="molecule type" value="Genomic_DNA"/>
</dbReference>
<evidence type="ECO:0000256" key="1">
    <source>
        <dbReference type="SAM" id="MobiDB-lite"/>
    </source>
</evidence>
<reference evidence="3" key="3">
    <citation type="submission" date="2015-06" db="UniProtKB">
        <authorList>
            <consortium name="EnsemblMetazoa"/>
        </authorList>
    </citation>
    <scope>IDENTIFICATION</scope>
</reference>
<protein>
    <submittedName>
        <fullName evidence="2 3">Uncharacterized protein</fullName>
    </submittedName>
</protein>
<dbReference type="Proteomes" id="UP000014760">
    <property type="component" value="Unassembled WGS sequence"/>
</dbReference>
<dbReference type="AlphaFoldDB" id="R7TRQ5"/>
<evidence type="ECO:0000313" key="4">
    <source>
        <dbReference type="Proteomes" id="UP000014760"/>
    </source>
</evidence>
<dbReference type="HOGENOM" id="CLU_1588081_0_0_1"/>
<dbReference type="EnsemblMetazoa" id="CapteT197126">
    <property type="protein sequence ID" value="CapteP197126"/>
    <property type="gene ID" value="CapteG197126"/>
</dbReference>
<feature type="region of interest" description="Disordered" evidence="1">
    <location>
        <begin position="1"/>
        <end position="24"/>
    </location>
</feature>
<reference evidence="2 4" key="2">
    <citation type="journal article" date="2013" name="Nature">
        <title>Insights into bilaterian evolution from three spiralian genomes.</title>
        <authorList>
            <person name="Simakov O."/>
            <person name="Marletaz F."/>
            <person name="Cho S.J."/>
            <person name="Edsinger-Gonzales E."/>
            <person name="Havlak P."/>
            <person name="Hellsten U."/>
            <person name="Kuo D.H."/>
            <person name="Larsson T."/>
            <person name="Lv J."/>
            <person name="Arendt D."/>
            <person name="Savage R."/>
            <person name="Osoegawa K."/>
            <person name="de Jong P."/>
            <person name="Grimwood J."/>
            <person name="Chapman J.A."/>
            <person name="Shapiro H."/>
            <person name="Aerts A."/>
            <person name="Otillar R.P."/>
            <person name="Terry A.Y."/>
            <person name="Boore J.L."/>
            <person name="Grigoriev I.V."/>
            <person name="Lindberg D.R."/>
            <person name="Seaver E.C."/>
            <person name="Weisblat D.A."/>
            <person name="Putnam N.H."/>
            <person name="Rokhsar D.S."/>
        </authorList>
    </citation>
    <scope>NUCLEOTIDE SEQUENCE</scope>
    <source>
        <strain evidence="2 4">I ESC-2004</strain>
    </source>
</reference>
<reference evidence="4" key="1">
    <citation type="submission" date="2012-12" db="EMBL/GenBank/DDBJ databases">
        <authorList>
            <person name="Hellsten U."/>
            <person name="Grimwood J."/>
            <person name="Chapman J.A."/>
            <person name="Shapiro H."/>
            <person name="Aerts A."/>
            <person name="Otillar R.P."/>
            <person name="Terry A.Y."/>
            <person name="Boore J.L."/>
            <person name="Simakov O."/>
            <person name="Marletaz F."/>
            <person name="Cho S.-J."/>
            <person name="Edsinger-Gonzales E."/>
            <person name="Havlak P."/>
            <person name="Kuo D.-H."/>
            <person name="Larsson T."/>
            <person name="Lv J."/>
            <person name="Arendt D."/>
            <person name="Savage R."/>
            <person name="Osoegawa K."/>
            <person name="de Jong P."/>
            <person name="Lindberg D.R."/>
            <person name="Seaver E.C."/>
            <person name="Weisblat D.A."/>
            <person name="Putnam N.H."/>
            <person name="Grigoriev I.V."/>
            <person name="Rokhsar D.S."/>
        </authorList>
    </citation>
    <scope>NUCLEOTIDE SEQUENCE</scope>
    <source>
        <strain evidence="4">I ESC-2004</strain>
    </source>
</reference>
<evidence type="ECO:0000313" key="3">
    <source>
        <dbReference type="EnsemblMetazoa" id="CapteP197126"/>
    </source>
</evidence>
<keyword evidence="4" id="KW-1185">Reference proteome</keyword>